<proteinExistence type="predicted"/>
<reference evidence="2 3" key="1">
    <citation type="journal article" date="2012" name="J. Bacteriol.">
        <title>Genome Sequence of Fibrella aestuarina BUZ 2T, a Filamentous Marine Bacterium.</title>
        <authorList>
            <person name="Filippini M."/>
            <person name="Qi W."/>
            <person name="Blom J."/>
            <person name="Goesmann A."/>
            <person name="Smits T.H."/>
            <person name="Bagheri H.C."/>
        </authorList>
    </citation>
    <scope>NUCLEOTIDE SEQUENCE [LARGE SCALE GENOMIC DNA]</scope>
    <source>
        <strain evidence="3">BUZ 2T</strain>
    </source>
</reference>
<dbReference type="AlphaFoldDB" id="I0K386"/>
<dbReference type="Proteomes" id="UP000011058">
    <property type="component" value="Chromosome"/>
</dbReference>
<dbReference type="STRING" id="1166018.FAES_0578"/>
<keyword evidence="1" id="KW-0472">Membrane</keyword>
<name>I0K386_9BACT</name>
<gene>
    <name evidence="2" type="ORF">FAES_0578</name>
</gene>
<organism evidence="2 3">
    <name type="scientific">Fibrella aestuarina BUZ 2</name>
    <dbReference type="NCBI Taxonomy" id="1166018"/>
    <lineage>
        <taxon>Bacteria</taxon>
        <taxon>Pseudomonadati</taxon>
        <taxon>Bacteroidota</taxon>
        <taxon>Cytophagia</taxon>
        <taxon>Cytophagales</taxon>
        <taxon>Spirosomataceae</taxon>
        <taxon>Fibrella</taxon>
    </lineage>
</organism>
<keyword evidence="1" id="KW-1133">Transmembrane helix</keyword>
<keyword evidence="3" id="KW-1185">Reference proteome</keyword>
<evidence type="ECO:0000256" key="1">
    <source>
        <dbReference type="SAM" id="Phobius"/>
    </source>
</evidence>
<dbReference type="HOGENOM" id="CLU_2953691_0_0_10"/>
<dbReference type="EMBL" id="HE796683">
    <property type="protein sequence ID" value="CCG98589.1"/>
    <property type="molecule type" value="Genomic_DNA"/>
</dbReference>
<sequence>MRTLGLVAISLLVSYLFVAYLSGQWVPFHWKIESQAWALIGELTFLVLFLLFRHKLKKN</sequence>
<dbReference type="RefSeq" id="WP_015329689.1">
    <property type="nucleotide sequence ID" value="NC_020054.1"/>
</dbReference>
<dbReference type="KEGG" id="fae:FAES_0578"/>
<feature type="transmembrane region" description="Helical" evidence="1">
    <location>
        <begin position="35"/>
        <end position="52"/>
    </location>
</feature>
<protein>
    <submittedName>
        <fullName evidence="2">Uncharacterized protein</fullName>
    </submittedName>
</protein>
<evidence type="ECO:0000313" key="2">
    <source>
        <dbReference type="EMBL" id="CCG98589.1"/>
    </source>
</evidence>
<keyword evidence="1" id="KW-0812">Transmembrane</keyword>
<accession>I0K386</accession>
<evidence type="ECO:0000313" key="3">
    <source>
        <dbReference type="Proteomes" id="UP000011058"/>
    </source>
</evidence>